<accession>A0A9W4TDI1</accession>
<name>A0A9W4TDI1_9GLOM</name>
<evidence type="ECO:0000313" key="1">
    <source>
        <dbReference type="EMBL" id="CAI2201472.1"/>
    </source>
</evidence>
<protein>
    <submittedName>
        <fullName evidence="1">14846_t:CDS:1</fullName>
    </submittedName>
</protein>
<reference evidence="1" key="1">
    <citation type="submission" date="2022-08" db="EMBL/GenBank/DDBJ databases">
        <authorList>
            <person name="Kallberg Y."/>
            <person name="Tangrot J."/>
            <person name="Rosling A."/>
        </authorList>
    </citation>
    <scope>NUCLEOTIDE SEQUENCE</scope>
    <source>
        <strain evidence="1">Wild A</strain>
    </source>
</reference>
<proteinExistence type="predicted"/>
<dbReference type="EMBL" id="CAMKVN010027721">
    <property type="protein sequence ID" value="CAI2201472.1"/>
    <property type="molecule type" value="Genomic_DNA"/>
</dbReference>
<evidence type="ECO:0000313" key="2">
    <source>
        <dbReference type="Proteomes" id="UP001153678"/>
    </source>
</evidence>
<gene>
    <name evidence="1" type="ORF">FWILDA_LOCUS20081</name>
</gene>
<feature type="non-terminal residue" evidence="1">
    <location>
        <position position="1"/>
    </location>
</feature>
<dbReference type="AlphaFoldDB" id="A0A9W4TDI1"/>
<dbReference type="Proteomes" id="UP001153678">
    <property type="component" value="Unassembled WGS sequence"/>
</dbReference>
<sequence length="101" mass="11712">ISNQHNETMDGNSEDPSMTLKHVQRIFITNDMPLILFKRKNQPSLRTQKKAIKRKIVSKLPIKESQIIMGNISPFTPSSAPWAKDDDHDTHKLLHLHEFKK</sequence>
<organism evidence="1 2">
    <name type="scientific">Funneliformis geosporum</name>
    <dbReference type="NCBI Taxonomy" id="1117311"/>
    <lineage>
        <taxon>Eukaryota</taxon>
        <taxon>Fungi</taxon>
        <taxon>Fungi incertae sedis</taxon>
        <taxon>Mucoromycota</taxon>
        <taxon>Glomeromycotina</taxon>
        <taxon>Glomeromycetes</taxon>
        <taxon>Glomerales</taxon>
        <taxon>Glomeraceae</taxon>
        <taxon>Funneliformis</taxon>
    </lineage>
</organism>
<keyword evidence="2" id="KW-1185">Reference proteome</keyword>
<comment type="caution">
    <text evidence="1">The sequence shown here is derived from an EMBL/GenBank/DDBJ whole genome shotgun (WGS) entry which is preliminary data.</text>
</comment>